<feature type="domain" description="TGF-beta family profile" evidence="8">
    <location>
        <begin position="257"/>
        <end position="382"/>
    </location>
</feature>
<dbReference type="SMART" id="SM00204">
    <property type="entry name" value="TGFB"/>
    <property type="match status" value="1"/>
</dbReference>
<dbReference type="GO" id="GO:0005615">
    <property type="term" value="C:extracellular space"/>
    <property type="evidence" value="ECO:0007669"/>
    <property type="project" value="TreeGrafter"/>
</dbReference>
<reference evidence="9" key="1">
    <citation type="journal article" date="2013" name="Science">
        <title>The genome of the ctenophore Mnemiopsis leidyi and its implications for cell type evolution.</title>
        <authorList>
            <consortium name="NISC Comparative Sequencing Program"/>
            <person name="Ryan J.F."/>
            <person name="Pang K."/>
            <person name="Schnitzler C.E."/>
            <person name="Nguyen A.D."/>
            <person name="Moreland R.T."/>
            <person name="Simmons D.K."/>
            <person name="Koch B.J."/>
            <person name="Francis W.R."/>
            <person name="Havlak P."/>
            <person name="Smith S.A."/>
            <person name="Putnam N.H."/>
            <person name="Haddock S.H."/>
            <person name="Dunn C.W."/>
            <person name="Wolfsberg T.G."/>
            <person name="Mullikin J.C."/>
            <person name="Martindale M.Q."/>
            <person name="Baxevanis A.D."/>
        </authorList>
    </citation>
    <scope>NUCLEOTIDE SEQUENCE</scope>
    <source>
        <strain evidence="9">15189</strain>
    </source>
</reference>
<dbReference type="Pfam" id="PF00019">
    <property type="entry name" value="TGF_beta"/>
    <property type="match status" value="1"/>
</dbReference>
<feature type="chain" id="PRO_5004780517" evidence="7">
    <location>
        <begin position="21"/>
        <end position="382"/>
    </location>
</feature>
<evidence type="ECO:0000256" key="3">
    <source>
        <dbReference type="ARBA" id="ARBA00022525"/>
    </source>
</evidence>
<keyword evidence="7" id="KW-0732">Signal</keyword>
<keyword evidence="4 6" id="KW-0339">Growth factor</keyword>
<dbReference type="AlphaFoldDB" id="V9PPK5"/>
<dbReference type="GO" id="GO:0005125">
    <property type="term" value="F:cytokine activity"/>
    <property type="evidence" value="ECO:0007669"/>
    <property type="project" value="TreeGrafter"/>
</dbReference>
<evidence type="ECO:0000259" key="8">
    <source>
        <dbReference type="PROSITE" id="PS51362"/>
    </source>
</evidence>
<feature type="signal peptide" evidence="7">
    <location>
        <begin position="1"/>
        <end position="20"/>
    </location>
</feature>
<dbReference type="Gene3D" id="2.10.90.10">
    <property type="entry name" value="Cystine-knot cytokines"/>
    <property type="match status" value="1"/>
</dbReference>
<evidence type="ECO:0000313" key="9">
    <source>
        <dbReference type="EMBL" id="AHA51406.1"/>
    </source>
</evidence>
<evidence type="ECO:0000256" key="2">
    <source>
        <dbReference type="ARBA" id="ARBA00006656"/>
    </source>
</evidence>
<comment type="similarity">
    <text evidence="2 6">Belongs to the TGF-beta family.</text>
</comment>
<evidence type="ECO:0000256" key="4">
    <source>
        <dbReference type="ARBA" id="ARBA00023030"/>
    </source>
</evidence>
<evidence type="ECO:0000256" key="6">
    <source>
        <dbReference type="RuleBase" id="RU000354"/>
    </source>
</evidence>
<dbReference type="Gene3D" id="2.60.120.970">
    <property type="match status" value="1"/>
</dbReference>
<dbReference type="PROSITE" id="PS51362">
    <property type="entry name" value="TGF_BETA_2"/>
    <property type="match status" value="1"/>
</dbReference>
<keyword evidence="5" id="KW-1015">Disulfide bond</keyword>
<dbReference type="GO" id="GO:0008083">
    <property type="term" value="F:growth factor activity"/>
    <property type="evidence" value="ECO:0007669"/>
    <property type="project" value="UniProtKB-KW"/>
</dbReference>
<dbReference type="PANTHER" id="PTHR11848:SF262">
    <property type="entry name" value="LD29161P"/>
    <property type="match status" value="1"/>
</dbReference>
<name>V9PPK5_HORCA</name>
<evidence type="ECO:0000256" key="5">
    <source>
        <dbReference type="ARBA" id="ARBA00023157"/>
    </source>
</evidence>
<organism evidence="9">
    <name type="scientific">Hormiphora californensis</name>
    <name type="common">Sea gooseberry</name>
    <dbReference type="NCBI Taxonomy" id="1403702"/>
    <lineage>
        <taxon>Eukaryota</taxon>
        <taxon>Metazoa</taxon>
        <taxon>Ctenophora</taxon>
        <taxon>Tentaculata</taxon>
        <taxon>Cydippida</taxon>
        <taxon>Pleurobrachiidae</taxon>
        <taxon>Hormiphora</taxon>
    </lineage>
</organism>
<dbReference type="EMBL" id="KF317474">
    <property type="protein sequence ID" value="AHA51406.1"/>
    <property type="molecule type" value="mRNA"/>
</dbReference>
<proteinExistence type="evidence at transcript level"/>
<comment type="subcellular location">
    <subcellularLocation>
        <location evidence="1">Secreted</location>
    </subcellularLocation>
</comment>
<evidence type="ECO:0000256" key="1">
    <source>
        <dbReference type="ARBA" id="ARBA00004613"/>
    </source>
</evidence>
<dbReference type="PANTHER" id="PTHR11848">
    <property type="entry name" value="TGF-BETA FAMILY"/>
    <property type="match status" value="1"/>
</dbReference>
<protein>
    <submittedName>
        <fullName evidence="9">TGF_beta domain-containing protein</fullName>
    </submittedName>
</protein>
<dbReference type="InterPro" id="IPR017948">
    <property type="entry name" value="TGFb_CS"/>
</dbReference>
<accession>V9PPK5</accession>
<dbReference type="CDD" id="cd13751">
    <property type="entry name" value="TGF_beta_GDF8_like"/>
    <property type="match status" value="1"/>
</dbReference>
<sequence length="382" mass="44076">MLIQLLLFIFGAGHPQSSEAACPASRDSPQRTQKFRMEAIKVQILSKLRMNPQVSSNITRHTLSDNMRWQMDDYYTEIRRKQQDQSERYHHSANDYYSKTLKVFRFPEETILSPNTRHYQFDSSLGQYLASGATLKMGVSMKELSRDPRRMSVKLYKLTTSLRDLLAGGGERLLDRPSHIERVKKIKASSARTYDFDFQIAFSRWTQWPETNYGVLVCIGRCFQEDPSINFDEVFMGNNEDNRPLLSVDTYEENHSRKKRSGYDCVSPRQQKKCCRYHYYVRFADIGMDWILAPEGYDAYYCSGDCPFMYLSEQKSSLYYTFVIARANYNNPMASPRPCCTPASLSGLSIMYSSGKADSTGQPTDIEIHNLEDMIVDECGCS</sequence>
<keyword evidence="3" id="KW-0964">Secreted</keyword>
<dbReference type="InterPro" id="IPR015615">
    <property type="entry name" value="TGF-beta-rel"/>
</dbReference>
<dbReference type="PROSITE" id="PS00250">
    <property type="entry name" value="TGF_BETA_1"/>
    <property type="match status" value="1"/>
</dbReference>
<dbReference type="InterPro" id="IPR001839">
    <property type="entry name" value="TGF-b_C"/>
</dbReference>
<dbReference type="InterPro" id="IPR029034">
    <property type="entry name" value="Cystine-knot_cytokine"/>
</dbReference>
<dbReference type="SUPFAM" id="SSF57501">
    <property type="entry name" value="Cystine-knot cytokines"/>
    <property type="match status" value="1"/>
</dbReference>
<evidence type="ECO:0000256" key="7">
    <source>
        <dbReference type="SAM" id="SignalP"/>
    </source>
</evidence>